<dbReference type="Gene3D" id="3.20.20.20">
    <property type="entry name" value="Dihydropteroate synthase-like"/>
    <property type="match status" value="1"/>
</dbReference>
<dbReference type="InterPro" id="IPR011005">
    <property type="entry name" value="Dihydropteroate_synth-like_sf"/>
</dbReference>
<proteinExistence type="predicted"/>
<evidence type="ECO:0000256" key="8">
    <source>
        <dbReference type="ARBA" id="ARBA00022909"/>
    </source>
</evidence>
<comment type="cofactor">
    <cofactor evidence="2">
        <name>Mg(2+)</name>
        <dbReference type="ChEBI" id="CHEBI:18420"/>
    </cofactor>
</comment>
<comment type="pathway">
    <text evidence="3">Cofactor biosynthesis; tetrahydrofolate biosynthesis; 7,8-dihydrofolate from 2-amino-4-hydroxy-6-hydroxymethyl-7,8-dihydropteridine diphosphate and 4-aminobenzoate: step 1/2.</text>
</comment>
<dbReference type="AlphaFoldDB" id="A0A381SD35"/>
<feature type="domain" description="Pterin-binding" evidence="9">
    <location>
        <begin position="15"/>
        <end position="267"/>
    </location>
</feature>
<gene>
    <name evidence="10" type="ORF">METZ01_LOCUS51887</name>
</gene>
<evidence type="ECO:0000256" key="7">
    <source>
        <dbReference type="ARBA" id="ARBA00022842"/>
    </source>
</evidence>
<evidence type="ECO:0000256" key="4">
    <source>
        <dbReference type="ARBA" id="ARBA00012458"/>
    </source>
</evidence>
<evidence type="ECO:0000256" key="5">
    <source>
        <dbReference type="ARBA" id="ARBA00022679"/>
    </source>
</evidence>
<dbReference type="PANTHER" id="PTHR20941:SF1">
    <property type="entry name" value="FOLIC ACID SYNTHESIS PROTEIN FOL1"/>
    <property type="match status" value="1"/>
</dbReference>
<protein>
    <recommendedName>
        <fullName evidence="4">dihydropteroate synthase</fullName>
        <ecNumber evidence="4">2.5.1.15</ecNumber>
    </recommendedName>
</protein>
<name>A0A381SD35_9ZZZZ</name>
<evidence type="ECO:0000256" key="1">
    <source>
        <dbReference type="ARBA" id="ARBA00000012"/>
    </source>
</evidence>
<dbReference type="CDD" id="cd00739">
    <property type="entry name" value="DHPS"/>
    <property type="match status" value="1"/>
</dbReference>
<dbReference type="PROSITE" id="PS00793">
    <property type="entry name" value="DHPS_2"/>
    <property type="match status" value="1"/>
</dbReference>
<keyword evidence="7" id="KW-0460">Magnesium</keyword>
<dbReference type="SUPFAM" id="SSF51717">
    <property type="entry name" value="Dihydropteroate synthetase-like"/>
    <property type="match status" value="1"/>
</dbReference>
<accession>A0A381SD35</accession>
<evidence type="ECO:0000313" key="10">
    <source>
        <dbReference type="EMBL" id="SUZ99033.1"/>
    </source>
</evidence>
<dbReference type="GO" id="GO:0005829">
    <property type="term" value="C:cytosol"/>
    <property type="evidence" value="ECO:0007669"/>
    <property type="project" value="TreeGrafter"/>
</dbReference>
<dbReference type="EMBL" id="UINC01002661">
    <property type="protein sequence ID" value="SUZ99033.1"/>
    <property type="molecule type" value="Genomic_DNA"/>
</dbReference>
<keyword evidence="6" id="KW-0479">Metal-binding</keyword>
<reference evidence="10" key="1">
    <citation type="submission" date="2018-05" db="EMBL/GenBank/DDBJ databases">
        <authorList>
            <person name="Lanie J.A."/>
            <person name="Ng W.-L."/>
            <person name="Kazmierczak K.M."/>
            <person name="Andrzejewski T.M."/>
            <person name="Davidsen T.M."/>
            <person name="Wayne K.J."/>
            <person name="Tettelin H."/>
            <person name="Glass J.I."/>
            <person name="Rusch D."/>
            <person name="Podicherti R."/>
            <person name="Tsui H.-C.T."/>
            <person name="Winkler M.E."/>
        </authorList>
    </citation>
    <scope>NUCLEOTIDE SEQUENCE</scope>
</reference>
<dbReference type="PANTHER" id="PTHR20941">
    <property type="entry name" value="FOLATE SYNTHESIS PROTEINS"/>
    <property type="match status" value="1"/>
</dbReference>
<dbReference type="EC" id="2.5.1.15" evidence="4"/>
<dbReference type="InterPro" id="IPR000489">
    <property type="entry name" value="Pterin-binding_dom"/>
</dbReference>
<evidence type="ECO:0000256" key="3">
    <source>
        <dbReference type="ARBA" id="ARBA00004763"/>
    </source>
</evidence>
<dbReference type="GO" id="GO:0004156">
    <property type="term" value="F:dihydropteroate synthase activity"/>
    <property type="evidence" value="ECO:0007669"/>
    <property type="project" value="UniProtKB-EC"/>
</dbReference>
<evidence type="ECO:0000259" key="9">
    <source>
        <dbReference type="PROSITE" id="PS50972"/>
    </source>
</evidence>
<dbReference type="PROSITE" id="PS50972">
    <property type="entry name" value="PTERIN_BINDING"/>
    <property type="match status" value="1"/>
</dbReference>
<keyword evidence="5" id="KW-0808">Transferase</keyword>
<dbReference type="GO" id="GO:0046656">
    <property type="term" value="P:folic acid biosynthetic process"/>
    <property type="evidence" value="ECO:0007669"/>
    <property type="project" value="UniProtKB-KW"/>
</dbReference>
<dbReference type="GO" id="GO:0046872">
    <property type="term" value="F:metal ion binding"/>
    <property type="evidence" value="ECO:0007669"/>
    <property type="project" value="UniProtKB-KW"/>
</dbReference>
<sequence>MYINLGTKKLDLSSPKVMGILNVTPDSFSDGEKFFNSTTAFDQALLMIEEGASIIDVGGESTRPGSYAISSQEQIDRVIPVVEFLKKETNTIISVDTGNAHVIQEAINAGAEFINDVYGLSQTGAIESIAQSSVGVCIMHMQGNPSTMQENPSYKKLPEEIIHFFNNRIKMCMEAGIQRDRITIDPGFGFGKNDDHNLCLLTNLKDFHKVGQPIMVGFSRKGMLGGLTGQPVDQRLAAGIAATVIAIKKGANIIRTHDVASTIDAIKVAQAVT</sequence>
<dbReference type="NCBIfam" id="TIGR01496">
    <property type="entry name" value="DHPS"/>
    <property type="match status" value="1"/>
</dbReference>
<dbReference type="InterPro" id="IPR006390">
    <property type="entry name" value="DHP_synth_dom"/>
</dbReference>
<evidence type="ECO:0000256" key="2">
    <source>
        <dbReference type="ARBA" id="ARBA00001946"/>
    </source>
</evidence>
<dbReference type="InterPro" id="IPR045031">
    <property type="entry name" value="DHP_synth-like"/>
</dbReference>
<dbReference type="Pfam" id="PF00809">
    <property type="entry name" value="Pterin_bind"/>
    <property type="match status" value="1"/>
</dbReference>
<evidence type="ECO:0000256" key="6">
    <source>
        <dbReference type="ARBA" id="ARBA00022723"/>
    </source>
</evidence>
<dbReference type="GO" id="GO:0046654">
    <property type="term" value="P:tetrahydrofolate biosynthetic process"/>
    <property type="evidence" value="ECO:0007669"/>
    <property type="project" value="TreeGrafter"/>
</dbReference>
<keyword evidence="8" id="KW-0289">Folate biosynthesis</keyword>
<comment type="catalytic activity">
    <reaction evidence="1">
        <text>(7,8-dihydropterin-6-yl)methyl diphosphate + 4-aminobenzoate = 7,8-dihydropteroate + diphosphate</text>
        <dbReference type="Rhea" id="RHEA:19949"/>
        <dbReference type="ChEBI" id="CHEBI:17836"/>
        <dbReference type="ChEBI" id="CHEBI:17839"/>
        <dbReference type="ChEBI" id="CHEBI:33019"/>
        <dbReference type="ChEBI" id="CHEBI:72950"/>
        <dbReference type="EC" id="2.5.1.15"/>
    </reaction>
</comment>
<organism evidence="10">
    <name type="scientific">marine metagenome</name>
    <dbReference type="NCBI Taxonomy" id="408172"/>
    <lineage>
        <taxon>unclassified sequences</taxon>
        <taxon>metagenomes</taxon>
        <taxon>ecological metagenomes</taxon>
    </lineage>
</organism>